<dbReference type="SMART" id="SM00184">
    <property type="entry name" value="RING"/>
    <property type="match status" value="1"/>
</dbReference>
<dbReference type="PROSITE" id="PS50089">
    <property type="entry name" value="ZF_RING_2"/>
    <property type="match status" value="1"/>
</dbReference>
<keyword evidence="2" id="KW-0472">Membrane</keyword>
<dbReference type="PANTHER" id="PTHR45943:SF2">
    <property type="entry name" value="RING-TYPE DOMAIN-CONTAINING PROTEIN"/>
    <property type="match status" value="1"/>
</dbReference>
<dbReference type="GO" id="GO:0008270">
    <property type="term" value="F:zinc ion binding"/>
    <property type="evidence" value="ECO:0007669"/>
    <property type="project" value="UniProtKB-KW"/>
</dbReference>
<keyword evidence="2" id="KW-0812">Transmembrane</keyword>
<keyword evidence="1" id="KW-0863">Zinc-finger</keyword>
<dbReference type="SUPFAM" id="SSF49785">
    <property type="entry name" value="Galactose-binding domain-like"/>
    <property type="match status" value="1"/>
</dbReference>
<dbReference type="InterPro" id="IPR007397">
    <property type="entry name" value="F-box-assoc_dom"/>
</dbReference>
<reference evidence="5" key="1">
    <citation type="submission" date="2021-01" db="EMBL/GenBank/DDBJ databases">
        <authorList>
            <person name="Corre E."/>
            <person name="Pelletier E."/>
            <person name="Niang G."/>
            <person name="Scheremetjew M."/>
            <person name="Finn R."/>
            <person name="Kale V."/>
            <person name="Holt S."/>
            <person name="Cochrane G."/>
            <person name="Meng A."/>
            <person name="Brown T."/>
            <person name="Cohen L."/>
        </authorList>
    </citation>
    <scope>NUCLEOTIDE SEQUENCE</scope>
    <source>
        <strain evidence="5">GSO104</strain>
    </source>
</reference>
<keyword evidence="2" id="KW-1133">Transmembrane helix</keyword>
<accession>A0A7S4VW60</accession>
<dbReference type="Gene3D" id="2.60.120.260">
    <property type="entry name" value="Galactose-binding domain-like"/>
    <property type="match status" value="1"/>
</dbReference>
<proteinExistence type="predicted"/>
<evidence type="ECO:0008006" key="6">
    <source>
        <dbReference type="Google" id="ProtNLM"/>
    </source>
</evidence>
<sequence>MTTTNHTFIDTSTECAICLTPLNNDTDDDDKTNKTITLKCGHRWHLNCLKEQLQHAQPNRSRRLLFSGCTCAKCGTFCNHPELDQFTRKTDVLRARVDDLIVEQLQIDTAAAWKDAATAEKSRLMEQARRSYAFYLCTSCDEPYFGGTIECADEEEGERPGEDRLCPQCSPKSQIVCRNPVEHRGYHVWKCRYCCNPSRYVCYGTVHFCEECHDRNSQRVKEHQRRRSNMGRPGQQVTMPPLEPIPCRGGDLCNTHPKPNGHDCHLNGPSHKCEQVYHCAWCISTPSSFTNNNAVVEEEPGSQNLIINPSGERGMVGWKQVNRTMNWRVEQSEVPLNESTTTNFVSSFQWCGMSQTIPLHRIVYNPSSVRLEVSAKFMGRTDCPSVFQMQVVLLDDERRVVHRVETSALSAPADYWERSCLIIEPTRGAYEVVIMVFGKDERFWQGNFGSKVAGCSVRILCPEHELENVLRPGGILERDERPKEHGLLFLLSNLLFPIALVLFAWLFLE</sequence>
<dbReference type="Gene3D" id="3.30.40.10">
    <property type="entry name" value="Zinc/RING finger domain, C3HC4 (zinc finger)"/>
    <property type="match status" value="1"/>
</dbReference>
<dbReference type="InterPro" id="IPR001841">
    <property type="entry name" value="Znf_RING"/>
</dbReference>
<dbReference type="SMART" id="SM01198">
    <property type="entry name" value="FBA"/>
    <property type="match status" value="1"/>
</dbReference>
<dbReference type="InterPro" id="IPR013083">
    <property type="entry name" value="Znf_RING/FYVE/PHD"/>
</dbReference>
<dbReference type="PANTHER" id="PTHR45943">
    <property type="entry name" value="E3 UBIQUITIN-PROTEIN LIGASE MYCBP2"/>
    <property type="match status" value="1"/>
</dbReference>
<organism evidence="5">
    <name type="scientific">Ditylum brightwellii</name>
    <dbReference type="NCBI Taxonomy" id="49249"/>
    <lineage>
        <taxon>Eukaryota</taxon>
        <taxon>Sar</taxon>
        <taxon>Stramenopiles</taxon>
        <taxon>Ochrophyta</taxon>
        <taxon>Bacillariophyta</taxon>
        <taxon>Mediophyceae</taxon>
        <taxon>Lithodesmiophycidae</taxon>
        <taxon>Lithodesmiales</taxon>
        <taxon>Lithodesmiaceae</taxon>
        <taxon>Ditylum</taxon>
    </lineage>
</organism>
<feature type="domain" description="FBA" evidence="4">
    <location>
        <begin position="289"/>
        <end position="461"/>
    </location>
</feature>
<feature type="domain" description="RING-type" evidence="3">
    <location>
        <begin position="15"/>
        <end position="74"/>
    </location>
</feature>
<evidence type="ECO:0000313" key="5">
    <source>
        <dbReference type="EMBL" id="CAE4606540.1"/>
    </source>
</evidence>
<dbReference type="GO" id="GO:0061630">
    <property type="term" value="F:ubiquitin protein ligase activity"/>
    <property type="evidence" value="ECO:0007669"/>
    <property type="project" value="TreeGrafter"/>
</dbReference>
<dbReference type="PROSITE" id="PS51114">
    <property type="entry name" value="FBA"/>
    <property type="match status" value="1"/>
</dbReference>
<protein>
    <recommendedName>
        <fullName evidence="6">RING-type domain-containing protein</fullName>
    </recommendedName>
</protein>
<gene>
    <name evidence="5" type="ORF">DBRI00130_LOCUS14581</name>
</gene>
<dbReference type="GO" id="GO:0005886">
    <property type="term" value="C:plasma membrane"/>
    <property type="evidence" value="ECO:0007669"/>
    <property type="project" value="TreeGrafter"/>
</dbReference>
<dbReference type="Pfam" id="PF04300">
    <property type="entry name" value="FBA"/>
    <property type="match status" value="1"/>
</dbReference>
<evidence type="ECO:0000259" key="3">
    <source>
        <dbReference type="PROSITE" id="PS50089"/>
    </source>
</evidence>
<keyword evidence="1" id="KW-0479">Metal-binding</keyword>
<evidence type="ECO:0000256" key="1">
    <source>
        <dbReference type="PROSITE-ProRule" id="PRU00175"/>
    </source>
</evidence>
<evidence type="ECO:0000259" key="4">
    <source>
        <dbReference type="PROSITE" id="PS51114"/>
    </source>
</evidence>
<evidence type="ECO:0000256" key="2">
    <source>
        <dbReference type="SAM" id="Phobius"/>
    </source>
</evidence>
<dbReference type="AlphaFoldDB" id="A0A7S4VW60"/>
<dbReference type="SUPFAM" id="SSF57850">
    <property type="entry name" value="RING/U-box"/>
    <property type="match status" value="1"/>
</dbReference>
<feature type="transmembrane region" description="Helical" evidence="2">
    <location>
        <begin position="487"/>
        <end position="508"/>
    </location>
</feature>
<dbReference type="InterPro" id="IPR008979">
    <property type="entry name" value="Galactose-bd-like_sf"/>
</dbReference>
<dbReference type="EMBL" id="HBNS01018250">
    <property type="protein sequence ID" value="CAE4606540.1"/>
    <property type="molecule type" value="Transcribed_RNA"/>
</dbReference>
<name>A0A7S4VW60_9STRA</name>
<dbReference type="GO" id="GO:0005634">
    <property type="term" value="C:nucleus"/>
    <property type="evidence" value="ECO:0007669"/>
    <property type="project" value="TreeGrafter"/>
</dbReference>
<keyword evidence="1" id="KW-0862">Zinc</keyword>